<keyword evidence="20" id="KW-1185">Reference proteome</keyword>
<reference evidence="19" key="3">
    <citation type="submission" date="2018-08" db="UniProtKB">
        <authorList>
            <consortium name="EnsemblPlants"/>
        </authorList>
    </citation>
    <scope>IDENTIFICATION</scope>
    <source>
        <strain evidence="19">cv. Bd21</strain>
    </source>
</reference>
<feature type="domain" description="NAF" evidence="17">
    <location>
        <begin position="381"/>
        <end position="405"/>
    </location>
</feature>
<dbReference type="CDD" id="cd12195">
    <property type="entry name" value="CIPK_C"/>
    <property type="match status" value="1"/>
</dbReference>
<evidence type="ECO:0000256" key="9">
    <source>
        <dbReference type="ARBA" id="ARBA00022840"/>
    </source>
</evidence>
<evidence type="ECO:0000256" key="7">
    <source>
        <dbReference type="ARBA" id="ARBA00022741"/>
    </source>
</evidence>
<gene>
    <name evidence="18" type="ORF">BRADI_2g50440v3</name>
</gene>
<evidence type="ECO:0000256" key="13">
    <source>
        <dbReference type="ARBA" id="ARBA00058225"/>
    </source>
</evidence>
<dbReference type="SUPFAM" id="SSF56112">
    <property type="entry name" value="Protein kinase-like (PK-like)"/>
    <property type="match status" value="1"/>
</dbReference>
<keyword evidence="7 14" id="KW-0547">Nucleotide-binding</keyword>
<keyword evidence="9 14" id="KW-0067">ATP-binding</keyword>
<comment type="cofactor">
    <cofactor evidence="1">
        <name>Mn(2+)</name>
        <dbReference type="ChEBI" id="CHEBI:29035"/>
    </cofactor>
</comment>
<name>I1HRS7_BRADI</name>
<dbReference type="GO" id="GO:0004674">
    <property type="term" value="F:protein serine/threonine kinase activity"/>
    <property type="evidence" value="ECO:0000318"/>
    <property type="project" value="GO_Central"/>
</dbReference>
<dbReference type="Gene3D" id="3.30.310.80">
    <property type="entry name" value="Kinase associated domain 1, KA1"/>
    <property type="match status" value="1"/>
</dbReference>
<evidence type="ECO:0000256" key="3">
    <source>
        <dbReference type="ARBA" id="ARBA00012513"/>
    </source>
</evidence>
<evidence type="ECO:0000256" key="10">
    <source>
        <dbReference type="ARBA" id="ARBA00023211"/>
    </source>
</evidence>
<evidence type="ECO:0000256" key="4">
    <source>
        <dbReference type="ARBA" id="ARBA00022527"/>
    </source>
</evidence>
<dbReference type="CDD" id="cd14663">
    <property type="entry name" value="STKc_SnRK3"/>
    <property type="match status" value="1"/>
</dbReference>
<dbReference type="Proteomes" id="UP000008810">
    <property type="component" value="Chromosome 2"/>
</dbReference>
<evidence type="ECO:0000256" key="1">
    <source>
        <dbReference type="ARBA" id="ARBA00001936"/>
    </source>
</evidence>
<feature type="domain" description="Protein kinase" evidence="16">
    <location>
        <begin position="47"/>
        <end position="301"/>
    </location>
</feature>
<evidence type="ECO:0000256" key="14">
    <source>
        <dbReference type="PROSITE-ProRule" id="PRU10141"/>
    </source>
</evidence>
<dbReference type="STRING" id="15368.I1HRS7"/>
<keyword evidence="10" id="KW-0464">Manganese</keyword>
<reference evidence="18" key="2">
    <citation type="submission" date="2017-06" db="EMBL/GenBank/DDBJ databases">
        <title>WGS assembly of Brachypodium distachyon.</title>
        <authorList>
            <consortium name="The International Brachypodium Initiative"/>
            <person name="Lucas S."/>
            <person name="Harmon-Smith M."/>
            <person name="Lail K."/>
            <person name="Tice H."/>
            <person name="Grimwood J."/>
            <person name="Bruce D."/>
            <person name="Barry K."/>
            <person name="Shu S."/>
            <person name="Lindquist E."/>
            <person name="Wang M."/>
            <person name="Pitluck S."/>
            <person name="Vogel J.P."/>
            <person name="Garvin D.F."/>
            <person name="Mockler T.C."/>
            <person name="Schmutz J."/>
            <person name="Rokhsar D."/>
            <person name="Bevan M.W."/>
        </authorList>
    </citation>
    <scope>NUCLEOTIDE SEQUENCE</scope>
    <source>
        <strain evidence="18">Bd21</strain>
    </source>
</reference>
<dbReference type="FunFam" id="3.30.310.80:FF:000015">
    <property type="entry name" value="Non-specific serine/threonine protein kinase"/>
    <property type="match status" value="1"/>
</dbReference>
<dbReference type="EC" id="2.7.11.1" evidence="3"/>
<evidence type="ECO:0000313" key="20">
    <source>
        <dbReference type="Proteomes" id="UP000008810"/>
    </source>
</evidence>
<evidence type="ECO:0000259" key="16">
    <source>
        <dbReference type="PROSITE" id="PS50011"/>
    </source>
</evidence>
<accession>I1HRS7</accession>
<dbReference type="Gramene" id="KQK09834">
    <property type="protein sequence ID" value="KQK09834"/>
    <property type="gene ID" value="BRADI_2g50440v3"/>
</dbReference>
<dbReference type="HOGENOM" id="CLU_000288_59_0_1"/>
<evidence type="ECO:0000256" key="2">
    <source>
        <dbReference type="ARBA" id="ARBA00006234"/>
    </source>
</evidence>
<dbReference type="AlphaFoldDB" id="I1HRS7"/>
<dbReference type="GO" id="GO:0005524">
    <property type="term" value="F:ATP binding"/>
    <property type="evidence" value="ECO:0007669"/>
    <property type="project" value="UniProtKB-UniRule"/>
</dbReference>
<comment type="similarity">
    <text evidence="2">Belongs to the protein kinase superfamily. CAMK Ser/Thr protein kinase family. SNF1 subfamily.</text>
</comment>
<evidence type="ECO:0000256" key="5">
    <source>
        <dbReference type="ARBA" id="ARBA00022553"/>
    </source>
</evidence>
<organism evidence="19">
    <name type="scientific">Brachypodium distachyon</name>
    <name type="common">Purple false brome</name>
    <name type="synonym">Trachynia distachya</name>
    <dbReference type="NCBI Taxonomy" id="15368"/>
    <lineage>
        <taxon>Eukaryota</taxon>
        <taxon>Viridiplantae</taxon>
        <taxon>Streptophyta</taxon>
        <taxon>Embryophyta</taxon>
        <taxon>Tracheophyta</taxon>
        <taxon>Spermatophyta</taxon>
        <taxon>Magnoliopsida</taxon>
        <taxon>Liliopsida</taxon>
        <taxon>Poales</taxon>
        <taxon>Poaceae</taxon>
        <taxon>BOP clade</taxon>
        <taxon>Pooideae</taxon>
        <taxon>Stipodae</taxon>
        <taxon>Brachypodieae</taxon>
        <taxon>Brachypodium</taxon>
    </lineage>
</organism>
<sequence>MADVKQPPDSSAKAARLPSPTAAAAVAAAAAPNRGGASSKAQLMGRYELGRVLGQGTFAKVYHARHVQTGESVAIKVLDREKAVRSGLVTHIKREIAVLRRVRHPNIVHLFEVMATKTKIYFVMELVRGGELFSRVSKGRLKEDIARRYFQHLISAVGFCHARGVFHRDLKPENLLVDENGNLKVSDFGLSAVAEPFQPDGLLHTFCGTPAYVAPEVLGRRGYEGAKADIWSCGVILFVLMAGYLPFHDKNLMAMYRKIYKGEFRCPRWFSKDLTSLMTRFLDTNPSTRITLAEVMEDRWFKKGFRPVKFYIEDDQLYNVIDAENDVLDLGLADPLPQPLPPSPRQEIDADDSGSESDSSVVSCPATSSFEEHQRLRGPLPRPASLNAFDIISFSRGFNLSGLFEEKGDEVRFVSSEPMSDIVTKLEEIANVKSFSVRKKDWRVSLEGTREGVTGPLTIGVEIFELTPSLVMVEVKKKAGDKEEYDDFCNKELKPGMLHLVHQMVPAPNIPTNAE</sequence>
<dbReference type="InterPro" id="IPR018451">
    <property type="entry name" value="NAF/FISL_domain"/>
</dbReference>
<evidence type="ECO:0000313" key="18">
    <source>
        <dbReference type="EMBL" id="KQK09834.1"/>
    </source>
</evidence>
<protein>
    <recommendedName>
        <fullName evidence="3">non-specific serine/threonine protein kinase</fullName>
        <ecNumber evidence="3">2.7.11.1</ecNumber>
    </recommendedName>
</protein>
<evidence type="ECO:0000256" key="12">
    <source>
        <dbReference type="ARBA" id="ARBA00048679"/>
    </source>
</evidence>
<dbReference type="FunFam" id="3.30.200.20:FF:000096">
    <property type="entry name" value="Non-specific serine/threonine protein kinase"/>
    <property type="match status" value="1"/>
</dbReference>
<evidence type="ECO:0000259" key="17">
    <source>
        <dbReference type="PROSITE" id="PS50816"/>
    </source>
</evidence>
<dbReference type="InterPro" id="IPR008271">
    <property type="entry name" value="Ser/Thr_kinase_AS"/>
</dbReference>
<dbReference type="FunCoup" id="I1HRS7">
    <property type="interactions" value="192"/>
</dbReference>
<dbReference type="PROSITE" id="PS50011">
    <property type="entry name" value="PROTEIN_KINASE_DOM"/>
    <property type="match status" value="1"/>
</dbReference>
<comment type="function">
    <text evidence="13">CIPK serine-threonine protein kinases interact with CBL proteins. Binding of a CBL protein to the regulatory NAF domain of CIPK protein lead to the activation of the kinase in a calcium-dependent manner.</text>
</comment>
<keyword evidence="8" id="KW-0418">Kinase</keyword>
<keyword evidence="5" id="KW-0597">Phosphoprotein</keyword>
<dbReference type="PANTHER" id="PTHR43895:SF140">
    <property type="entry name" value="CBL-INTERACTING SERINE_THREONINE-PROTEIN KINASE 12"/>
    <property type="match status" value="1"/>
</dbReference>
<dbReference type="InterPro" id="IPR000719">
    <property type="entry name" value="Prot_kinase_dom"/>
</dbReference>
<evidence type="ECO:0000256" key="11">
    <source>
        <dbReference type="ARBA" id="ARBA00047899"/>
    </source>
</evidence>
<dbReference type="OMA" id="HDKNLMA"/>
<keyword evidence="4" id="KW-0723">Serine/threonine-protein kinase</keyword>
<dbReference type="Pfam" id="PF00069">
    <property type="entry name" value="Pkinase"/>
    <property type="match status" value="1"/>
</dbReference>
<dbReference type="EMBL" id="CM000881">
    <property type="protein sequence ID" value="KQK09834.1"/>
    <property type="molecule type" value="Genomic_DNA"/>
</dbReference>
<dbReference type="PROSITE" id="PS00108">
    <property type="entry name" value="PROTEIN_KINASE_ST"/>
    <property type="match status" value="1"/>
</dbReference>
<evidence type="ECO:0000256" key="15">
    <source>
        <dbReference type="SAM" id="MobiDB-lite"/>
    </source>
</evidence>
<proteinExistence type="inferred from homology"/>
<comment type="catalytic activity">
    <reaction evidence="12">
        <text>L-seryl-[protein] + ATP = O-phospho-L-seryl-[protein] + ADP + H(+)</text>
        <dbReference type="Rhea" id="RHEA:17989"/>
        <dbReference type="Rhea" id="RHEA-COMP:9863"/>
        <dbReference type="Rhea" id="RHEA-COMP:11604"/>
        <dbReference type="ChEBI" id="CHEBI:15378"/>
        <dbReference type="ChEBI" id="CHEBI:29999"/>
        <dbReference type="ChEBI" id="CHEBI:30616"/>
        <dbReference type="ChEBI" id="CHEBI:83421"/>
        <dbReference type="ChEBI" id="CHEBI:456216"/>
        <dbReference type="EC" id="2.7.11.1"/>
    </reaction>
</comment>
<evidence type="ECO:0000256" key="6">
    <source>
        <dbReference type="ARBA" id="ARBA00022679"/>
    </source>
</evidence>
<feature type="binding site" evidence="14">
    <location>
        <position position="76"/>
    </location>
    <ligand>
        <name>ATP</name>
        <dbReference type="ChEBI" id="CHEBI:30616"/>
    </ligand>
</feature>
<dbReference type="OrthoDB" id="193931at2759"/>
<keyword evidence="6" id="KW-0808">Transferase</keyword>
<dbReference type="InParanoid" id="I1HRS7"/>
<dbReference type="GO" id="GO:0007165">
    <property type="term" value="P:signal transduction"/>
    <property type="evidence" value="ECO:0000318"/>
    <property type="project" value="GO_Central"/>
</dbReference>
<dbReference type="PANTHER" id="PTHR43895">
    <property type="entry name" value="CALCIUM/CALMODULIN-DEPENDENT PROTEIN KINASE KINASE-RELATED"/>
    <property type="match status" value="1"/>
</dbReference>
<dbReference type="PROSITE" id="PS50816">
    <property type="entry name" value="NAF"/>
    <property type="match status" value="1"/>
</dbReference>
<dbReference type="PROSITE" id="PS00107">
    <property type="entry name" value="PROTEIN_KINASE_ATP"/>
    <property type="match status" value="1"/>
</dbReference>
<dbReference type="SMART" id="SM00220">
    <property type="entry name" value="S_TKc"/>
    <property type="match status" value="1"/>
</dbReference>
<dbReference type="EnsemblPlants" id="KQK09834">
    <property type="protein sequence ID" value="KQK09834"/>
    <property type="gene ID" value="BRADI_2g50440v3"/>
</dbReference>
<comment type="catalytic activity">
    <reaction evidence="11">
        <text>L-threonyl-[protein] + ATP = O-phospho-L-threonyl-[protein] + ADP + H(+)</text>
        <dbReference type="Rhea" id="RHEA:46608"/>
        <dbReference type="Rhea" id="RHEA-COMP:11060"/>
        <dbReference type="Rhea" id="RHEA-COMP:11605"/>
        <dbReference type="ChEBI" id="CHEBI:15378"/>
        <dbReference type="ChEBI" id="CHEBI:30013"/>
        <dbReference type="ChEBI" id="CHEBI:30616"/>
        <dbReference type="ChEBI" id="CHEBI:61977"/>
        <dbReference type="ChEBI" id="CHEBI:456216"/>
        <dbReference type="EC" id="2.7.11.1"/>
    </reaction>
</comment>
<dbReference type="InterPro" id="IPR011009">
    <property type="entry name" value="Kinase-like_dom_sf"/>
</dbReference>
<dbReference type="InterPro" id="IPR004041">
    <property type="entry name" value="NAF_dom"/>
</dbReference>
<evidence type="ECO:0000256" key="8">
    <source>
        <dbReference type="ARBA" id="ARBA00022777"/>
    </source>
</evidence>
<dbReference type="eggNOG" id="KOG0583">
    <property type="taxonomic scope" value="Eukaryota"/>
</dbReference>
<feature type="region of interest" description="Disordered" evidence="15">
    <location>
        <begin position="333"/>
        <end position="378"/>
    </location>
</feature>
<dbReference type="Gene3D" id="1.10.510.10">
    <property type="entry name" value="Transferase(Phosphotransferase) domain 1"/>
    <property type="match status" value="1"/>
</dbReference>
<dbReference type="Pfam" id="PF03822">
    <property type="entry name" value="NAF"/>
    <property type="match status" value="1"/>
</dbReference>
<reference evidence="18 19" key="1">
    <citation type="journal article" date="2010" name="Nature">
        <title>Genome sequencing and analysis of the model grass Brachypodium distachyon.</title>
        <authorList>
            <consortium name="International Brachypodium Initiative"/>
        </authorList>
    </citation>
    <scope>NUCLEOTIDE SEQUENCE [LARGE SCALE GENOMIC DNA]</scope>
    <source>
        <strain evidence="18 19">Bd21</strain>
    </source>
</reference>
<evidence type="ECO:0000313" key="19">
    <source>
        <dbReference type="EnsemblPlants" id="KQK09834"/>
    </source>
</evidence>
<dbReference type="InterPro" id="IPR017441">
    <property type="entry name" value="Protein_kinase_ATP_BS"/>
</dbReference>
<dbReference type="FunFam" id="1.10.510.10:FF:000653">
    <property type="entry name" value="Non-specific serine/threonine protein kinase"/>
    <property type="match status" value="1"/>
</dbReference>